<organism evidence="8 9">
    <name type="scientific">Congregibacter brevis</name>
    <dbReference type="NCBI Taxonomy" id="3081201"/>
    <lineage>
        <taxon>Bacteria</taxon>
        <taxon>Pseudomonadati</taxon>
        <taxon>Pseudomonadota</taxon>
        <taxon>Gammaproteobacteria</taxon>
        <taxon>Cellvibrionales</taxon>
        <taxon>Halieaceae</taxon>
        <taxon>Congregibacter</taxon>
    </lineage>
</organism>
<dbReference type="CDD" id="cd06662">
    <property type="entry name" value="SURF1"/>
    <property type="match status" value="1"/>
</dbReference>
<dbReference type="PANTHER" id="PTHR23427:SF2">
    <property type="entry name" value="SURFEIT LOCUS PROTEIN 1"/>
    <property type="match status" value="1"/>
</dbReference>
<comment type="subcellular location">
    <subcellularLocation>
        <location evidence="6">Cell membrane</location>
        <topology evidence="6">Multi-pass membrane protein</topology>
    </subcellularLocation>
    <subcellularLocation>
        <location evidence="1">Membrane</location>
    </subcellularLocation>
</comment>
<evidence type="ECO:0000256" key="5">
    <source>
        <dbReference type="ARBA" id="ARBA00023136"/>
    </source>
</evidence>
<dbReference type="Pfam" id="PF02104">
    <property type="entry name" value="SURF1"/>
    <property type="match status" value="1"/>
</dbReference>
<proteinExistence type="inferred from homology"/>
<keyword evidence="6" id="KW-1003">Cell membrane</keyword>
<gene>
    <name evidence="8" type="ORF">R0137_02285</name>
</gene>
<keyword evidence="5 6" id="KW-0472">Membrane</keyword>
<feature type="region of interest" description="Disordered" evidence="7">
    <location>
        <begin position="246"/>
        <end position="273"/>
    </location>
</feature>
<sequence length="273" mass="30227">MTALKLDLEWRTTLATVLLFPGLIALGFWQLDRAQEKSELALSESQRATAAAIDVVSLLEMPTEERAYRAVTVNGEYVPDAVILLDNQIRDGRYGHDVYGIFYDRDSGQHILLNRGWVPGDASRRSVPQVEVPRGEFALSTSAYVPPGEPYILAEDQFTSLEWPLLVQTVSSPALRKILRDDLSGSLVATELRLLAQEPTGFRRDWPVVNVSPEKHQGYAVQWFTMAAALLVFFVIRSSNILSLGRVGGPPKKSSDSSSDTVSAKENTADHKE</sequence>
<comment type="similarity">
    <text evidence="2 6">Belongs to the SURF1 family.</text>
</comment>
<evidence type="ECO:0000256" key="3">
    <source>
        <dbReference type="ARBA" id="ARBA00022692"/>
    </source>
</evidence>
<evidence type="ECO:0000313" key="9">
    <source>
        <dbReference type="Proteomes" id="UP001626549"/>
    </source>
</evidence>
<evidence type="ECO:0000256" key="1">
    <source>
        <dbReference type="ARBA" id="ARBA00004370"/>
    </source>
</evidence>
<feature type="transmembrane region" description="Helical" evidence="6">
    <location>
        <begin position="12"/>
        <end position="31"/>
    </location>
</feature>
<name>A0ABZ0IEE8_9GAMM</name>
<evidence type="ECO:0000256" key="7">
    <source>
        <dbReference type="SAM" id="MobiDB-lite"/>
    </source>
</evidence>
<evidence type="ECO:0000256" key="4">
    <source>
        <dbReference type="ARBA" id="ARBA00022989"/>
    </source>
</evidence>
<dbReference type="PANTHER" id="PTHR23427">
    <property type="entry name" value="SURFEIT LOCUS PROTEIN"/>
    <property type="match status" value="1"/>
</dbReference>
<evidence type="ECO:0000256" key="6">
    <source>
        <dbReference type="RuleBase" id="RU363076"/>
    </source>
</evidence>
<keyword evidence="3 6" id="KW-0812">Transmembrane</keyword>
<feature type="compositionally biased region" description="Low complexity" evidence="7">
    <location>
        <begin position="249"/>
        <end position="260"/>
    </location>
</feature>
<evidence type="ECO:0000256" key="2">
    <source>
        <dbReference type="ARBA" id="ARBA00007165"/>
    </source>
</evidence>
<keyword evidence="4 6" id="KW-1133">Transmembrane helix</keyword>
<feature type="transmembrane region" description="Helical" evidence="6">
    <location>
        <begin position="219"/>
        <end position="236"/>
    </location>
</feature>
<dbReference type="InterPro" id="IPR045214">
    <property type="entry name" value="Surf1/Surf4"/>
</dbReference>
<accession>A0ABZ0IEE8</accession>
<reference evidence="8 9" key="1">
    <citation type="submission" date="2023-10" db="EMBL/GenBank/DDBJ databases">
        <title>Two novel species belonging to the OM43/NOR5 clade.</title>
        <authorList>
            <person name="Park M."/>
        </authorList>
    </citation>
    <scope>NUCLEOTIDE SEQUENCE [LARGE SCALE GENOMIC DNA]</scope>
    <source>
        <strain evidence="8 9">IMCC45268</strain>
    </source>
</reference>
<protein>
    <recommendedName>
        <fullName evidence="6">SURF1-like protein</fullName>
    </recommendedName>
</protein>
<dbReference type="RefSeq" id="WP_407328235.1">
    <property type="nucleotide sequence ID" value="NZ_CP136865.1"/>
</dbReference>
<evidence type="ECO:0000313" key="8">
    <source>
        <dbReference type="EMBL" id="WOJ97412.1"/>
    </source>
</evidence>
<dbReference type="PROSITE" id="PS50895">
    <property type="entry name" value="SURF1"/>
    <property type="match status" value="1"/>
</dbReference>
<keyword evidence="9" id="KW-1185">Reference proteome</keyword>
<dbReference type="EMBL" id="CP136865">
    <property type="protein sequence ID" value="WOJ97412.1"/>
    <property type="molecule type" value="Genomic_DNA"/>
</dbReference>
<dbReference type="Proteomes" id="UP001626549">
    <property type="component" value="Chromosome"/>
</dbReference>
<dbReference type="InterPro" id="IPR002994">
    <property type="entry name" value="Surf1/Shy1"/>
</dbReference>